<sequence length="337" mass="36610">MAPASAHLCSSMACYGLQGHTCLPRANLCLPNIYKSIHFLGILKKPCIRRKGVEIDGFALISGDGDVISYHNTNRAAGHEAFVDEPLQEELPTVQINPDPISFGILDTEISSKTSSTLCTIIARHFHKRNTNRNPTGRDPTDGPPILFDTQGGTLQLQVQASPEEEEPRAADLHARDIGESSRSIGPSPSPIGEVGESENGIEEEEEEEEEGGKVLALTDHGGNGEIQPVRRSFSIDSPASEIYRAVAISMQDQSPDRLKKQAMKIKSFSVISTQHIFRGYGSRRSASLFKMVKSCSFRTALGKDPINMKRLAPKSSSSSSSDDNHGKRSVARAVKS</sequence>
<gene>
    <name evidence="2" type="ORF">SAY87_002273</name>
</gene>
<feature type="region of interest" description="Disordered" evidence="1">
    <location>
        <begin position="160"/>
        <end position="211"/>
    </location>
</feature>
<dbReference type="Proteomes" id="UP001345219">
    <property type="component" value="Chromosome 2"/>
</dbReference>
<dbReference type="AlphaFoldDB" id="A0AAN7JWI4"/>
<evidence type="ECO:0000256" key="1">
    <source>
        <dbReference type="SAM" id="MobiDB-lite"/>
    </source>
</evidence>
<proteinExistence type="predicted"/>
<reference evidence="2 3" key="1">
    <citation type="journal article" date="2023" name="Hortic Res">
        <title>Pangenome of water caltrop reveals structural variations and asymmetric subgenome divergence after allopolyploidization.</title>
        <authorList>
            <person name="Zhang X."/>
            <person name="Chen Y."/>
            <person name="Wang L."/>
            <person name="Yuan Y."/>
            <person name="Fang M."/>
            <person name="Shi L."/>
            <person name="Lu R."/>
            <person name="Comes H.P."/>
            <person name="Ma Y."/>
            <person name="Chen Y."/>
            <person name="Huang G."/>
            <person name="Zhou Y."/>
            <person name="Zheng Z."/>
            <person name="Qiu Y."/>
        </authorList>
    </citation>
    <scope>NUCLEOTIDE SEQUENCE [LARGE SCALE GENOMIC DNA]</scope>
    <source>
        <tissue evidence="2">Roots</tissue>
    </source>
</reference>
<evidence type="ECO:0000313" key="2">
    <source>
        <dbReference type="EMBL" id="KAK4754169.1"/>
    </source>
</evidence>
<feature type="compositionally biased region" description="Low complexity" evidence="1">
    <location>
        <begin position="181"/>
        <end position="195"/>
    </location>
</feature>
<feature type="compositionally biased region" description="Basic residues" evidence="1">
    <location>
        <begin position="328"/>
        <end position="337"/>
    </location>
</feature>
<protein>
    <submittedName>
        <fullName evidence="2">Uncharacterized protein</fullName>
    </submittedName>
</protein>
<name>A0AAN7JWI4_9MYRT</name>
<accession>A0AAN7JWI4</accession>
<feature type="compositionally biased region" description="Basic and acidic residues" evidence="1">
    <location>
        <begin position="168"/>
        <end position="180"/>
    </location>
</feature>
<organism evidence="2 3">
    <name type="scientific">Trapa incisa</name>
    <dbReference type="NCBI Taxonomy" id="236973"/>
    <lineage>
        <taxon>Eukaryota</taxon>
        <taxon>Viridiplantae</taxon>
        <taxon>Streptophyta</taxon>
        <taxon>Embryophyta</taxon>
        <taxon>Tracheophyta</taxon>
        <taxon>Spermatophyta</taxon>
        <taxon>Magnoliopsida</taxon>
        <taxon>eudicotyledons</taxon>
        <taxon>Gunneridae</taxon>
        <taxon>Pentapetalae</taxon>
        <taxon>rosids</taxon>
        <taxon>malvids</taxon>
        <taxon>Myrtales</taxon>
        <taxon>Lythraceae</taxon>
        <taxon>Trapa</taxon>
    </lineage>
</organism>
<dbReference type="EMBL" id="JAXIOK010000015">
    <property type="protein sequence ID" value="KAK4754169.1"/>
    <property type="molecule type" value="Genomic_DNA"/>
</dbReference>
<keyword evidence="3" id="KW-1185">Reference proteome</keyword>
<comment type="caution">
    <text evidence="2">The sequence shown here is derived from an EMBL/GenBank/DDBJ whole genome shotgun (WGS) entry which is preliminary data.</text>
</comment>
<feature type="compositionally biased region" description="Acidic residues" evidence="1">
    <location>
        <begin position="196"/>
        <end position="211"/>
    </location>
</feature>
<feature type="region of interest" description="Disordered" evidence="1">
    <location>
        <begin position="307"/>
        <end position="337"/>
    </location>
</feature>
<evidence type="ECO:0000313" key="3">
    <source>
        <dbReference type="Proteomes" id="UP001345219"/>
    </source>
</evidence>